<name>A0A0B8ZTS7_9SPHN</name>
<dbReference type="PANTHER" id="PTHR30024:SF43">
    <property type="entry name" value="BLL4572 PROTEIN"/>
    <property type="match status" value="1"/>
</dbReference>
<dbReference type="Proteomes" id="UP000031338">
    <property type="component" value="Unassembled WGS sequence"/>
</dbReference>
<dbReference type="PANTHER" id="PTHR30024">
    <property type="entry name" value="ALIPHATIC SULFONATES-BINDING PROTEIN-RELATED"/>
    <property type="match status" value="1"/>
</dbReference>
<dbReference type="CDD" id="cd13553">
    <property type="entry name" value="PBP2_NrtA_CpmA_like"/>
    <property type="match status" value="1"/>
</dbReference>
<comment type="subcellular location">
    <subcellularLocation>
        <location evidence="1">Endomembrane system</location>
    </subcellularLocation>
</comment>
<accession>A0A0B8ZTS7</accession>
<dbReference type="RefSeq" id="WP_039338525.1">
    <property type="nucleotide sequence ID" value="NZ_JRVC01000036.1"/>
</dbReference>
<gene>
    <name evidence="6" type="ORF">NJ75_04556</name>
</gene>
<protein>
    <submittedName>
        <fullName evidence="6">Nitrate transporter component, nrtA</fullName>
    </submittedName>
</protein>
<keyword evidence="5" id="KW-0472">Membrane</keyword>
<evidence type="ECO:0000256" key="4">
    <source>
        <dbReference type="ARBA" id="ARBA00022519"/>
    </source>
</evidence>
<keyword evidence="2" id="KW-0813">Transport</keyword>
<dbReference type="Gene3D" id="3.40.190.10">
    <property type="entry name" value="Periplasmic binding protein-like II"/>
    <property type="match status" value="2"/>
</dbReference>
<dbReference type="STRING" id="48936.NJ75_04556"/>
<keyword evidence="4" id="KW-0997">Cell inner membrane</keyword>
<evidence type="ECO:0000313" key="6">
    <source>
        <dbReference type="EMBL" id="KHS41686.1"/>
    </source>
</evidence>
<comment type="caution">
    <text evidence="6">The sequence shown here is derived from an EMBL/GenBank/DDBJ whole genome shotgun (WGS) entry which is preliminary data.</text>
</comment>
<keyword evidence="7" id="KW-1185">Reference proteome</keyword>
<organism evidence="6 7">
    <name type="scientific">Novosphingobium subterraneum</name>
    <dbReference type="NCBI Taxonomy" id="48936"/>
    <lineage>
        <taxon>Bacteria</taxon>
        <taxon>Pseudomonadati</taxon>
        <taxon>Pseudomonadota</taxon>
        <taxon>Alphaproteobacteria</taxon>
        <taxon>Sphingomonadales</taxon>
        <taxon>Sphingomonadaceae</taxon>
        <taxon>Novosphingobium</taxon>
    </lineage>
</organism>
<dbReference type="GO" id="GO:0012505">
    <property type="term" value="C:endomembrane system"/>
    <property type="evidence" value="ECO:0007669"/>
    <property type="project" value="UniProtKB-SubCell"/>
</dbReference>
<dbReference type="Pfam" id="PF13379">
    <property type="entry name" value="NMT1_2"/>
    <property type="match status" value="1"/>
</dbReference>
<evidence type="ECO:0000256" key="3">
    <source>
        <dbReference type="ARBA" id="ARBA00022475"/>
    </source>
</evidence>
<evidence type="ECO:0000313" key="7">
    <source>
        <dbReference type="Proteomes" id="UP000031338"/>
    </source>
</evidence>
<evidence type="ECO:0000256" key="5">
    <source>
        <dbReference type="ARBA" id="ARBA00023136"/>
    </source>
</evidence>
<dbReference type="PATRIC" id="fig|48936.3.peg.4588"/>
<keyword evidence="3" id="KW-1003">Cell membrane</keyword>
<dbReference type="AlphaFoldDB" id="A0A0B8ZTS7"/>
<dbReference type="EMBL" id="JRVC01000036">
    <property type="protein sequence ID" value="KHS41686.1"/>
    <property type="molecule type" value="Genomic_DNA"/>
</dbReference>
<evidence type="ECO:0000256" key="1">
    <source>
        <dbReference type="ARBA" id="ARBA00004308"/>
    </source>
</evidence>
<evidence type="ECO:0000256" key="2">
    <source>
        <dbReference type="ARBA" id="ARBA00022448"/>
    </source>
</evidence>
<sequence length="411" mass="44700">MAGEAASEEAASGELTIGFLPLVDACLPILAREHGFAEEEGLSLRLVRDMSWATVLDRLLYGHSDAAHMVAPLAIATTLGRGRPAQPLSVPFVLGLNGNAITMRPDLAKAVNPGGGLGDPATVGAALKAHVEEAGRKLRFGVVHRYSSHNYMLRYWLAACGVQPDLDVEITTVAPPFCADALEHGEVDAICVGEPWNSVAVERGAGEIVLVTAQIWRRGVEKVLAFRERVMEERRGQAEALVRALRKAGEHFVDPANLEANAAILARPEYLDGDATLIGRAISDRLLLAQGGQVLHYPDFMFQHREAANFPWVSQAEWLYSQMVRWDGLTFDPADAAKAARVFRPDVYRSALLGTGEPLPGASSKVEGSLHKPTSVSMQQGVITLENNSFFDCRPFDPELLESYIESQRRS</sequence>
<proteinExistence type="predicted"/>
<dbReference type="InterPro" id="IPR044527">
    <property type="entry name" value="NrtA/CpmA_ABC-bd_dom"/>
</dbReference>
<dbReference type="SUPFAM" id="SSF53850">
    <property type="entry name" value="Periplasmic binding protein-like II"/>
    <property type="match status" value="1"/>
</dbReference>
<reference evidence="6 7" key="1">
    <citation type="submission" date="2014-10" db="EMBL/GenBank/DDBJ databases">
        <title>Draft genome sequence of Novosphingobium subterraneum DSM 12447.</title>
        <authorList>
            <person name="Gan H.M."/>
            <person name="Gan H.Y."/>
            <person name="Savka M.A."/>
        </authorList>
    </citation>
    <scope>NUCLEOTIDE SEQUENCE [LARGE SCALE GENOMIC DNA]</scope>
    <source>
        <strain evidence="6 7">DSM 12447</strain>
    </source>
</reference>